<evidence type="ECO:0000313" key="1">
    <source>
        <dbReference type="EMBL" id="CAK5021351.1"/>
    </source>
</evidence>
<dbReference type="Proteomes" id="UP001497535">
    <property type="component" value="Unassembled WGS sequence"/>
</dbReference>
<dbReference type="EMBL" id="CAVMJV010000003">
    <property type="protein sequence ID" value="CAK5021351.1"/>
    <property type="molecule type" value="Genomic_DNA"/>
</dbReference>
<organism evidence="1 2">
    <name type="scientific">Meloidogyne enterolobii</name>
    <name type="common">Root-knot nematode worm</name>
    <name type="synonym">Meloidogyne mayaguensis</name>
    <dbReference type="NCBI Taxonomy" id="390850"/>
    <lineage>
        <taxon>Eukaryota</taxon>
        <taxon>Metazoa</taxon>
        <taxon>Ecdysozoa</taxon>
        <taxon>Nematoda</taxon>
        <taxon>Chromadorea</taxon>
        <taxon>Rhabditida</taxon>
        <taxon>Tylenchina</taxon>
        <taxon>Tylenchomorpha</taxon>
        <taxon>Tylenchoidea</taxon>
        <taxon>Meloidogynidae</taxon>
        <taxon>Meloidogyninae</taxon>
        <taxon>Meloidogyne</taxon>
    </lineage>
</organism>
<name>A0ACB0XWT6_MELEN</name>
<gene>
    <name evidence="1" type="ORF">MENTE1834_LOCUS4711</name>
</gene>
<protein>
    <submittedName>
        <fullName evidence="1">Uncharacterized protein</fullName>
    </submittedName>
</protein>
<reference evidence="1" key="1">
    <citation type="submission" date="2023-11" db="EMBL/GenBank/DDBJ databases">
        <authorList>
            <person name="Poullet M."/>
        </authorList>
    </citation>
    <scope>NUCLEOTIDE SEQUENCE</scope>
    <source>
        <strain evidence="1">E1834</strain>
    </source>
</reference>
<sequence>MEELPSKIKLARCGGHSASASNISSNSEELTKNALMMDKLQNAVQEQVARFR</sequence>
<proteinExistence type="predicted"/>
<keyword evidence="2" id="KW-1185">Reference proteome</keyword>
<evidence type="ECO:0000313" key="2">
    <source>
        <dbReference type="Proteomes" id="UP001497535"/>
    </source>
</evidence>
<accession>A0ACB0XWT6</accession>
<comment type="caution">
    <text evidence="1">The sequence shown here is derived from an EMBL/GenBank/DDBJ whole genome shotgun (WGS) entry which is preliminary data.</text>
</comment>